<proteinExistence type="predicted"/>
<dbReference type="Gene3D" id="3.40.50.150">
    <property type="entry name" value="Vaccinia Virus protein VP39"/>
    <property type="match status" value="1"/>
</dbReference>
<dbReference type="InterPro" id="IPR006342">
    <property type="entry name" value="FkbM_mtfrase"/>
</dbReference>
<reference evidence="3" key="1">
    <citation type="journal article" date="2017" name="Biotechnol. Biofuels">
        <title>Evaluation of environmental bacterial communities as a factor affecting the growth of duckweed Lemna minor.</title>
        <authorList>
            <person name="Ishizawa H."/>
            <person name="Kuroda M."/>
            <person name="Morikawa M."/>
            <person name="Ike M."/>
        </authorList>
    </citation>
    <scope>NUCLEOTIDE SEQUENCE [LARGE SCALE GENOMIC DNA]</scope>
    <source>
        <strain evidence="3">H3</strain>
    </source>
</reference>
<feature type="domain" description="Methyltransferase FkbM" evidence="1">
    <location>
        <begin position="10"/>
        <end position="151"/>
    </location>
</feature>
<dbReference type="Pfam" id="PF05050">
    <property type="entry name" value="Methyltransf_21"/>
    <property type="match status" value="1"/>
</dbReference>
<reference evidence="3" key="3">
    <citation type="journal article" date="2017" name="Plant Physiol. Biochem.">
        <title>Differential oxidative and antioxidative response of duckweed Lemna minor toward plant growth promoting/inhibiting bacteria.</title>
        <authorList>
            <person name="Ishizawa H."/>
            <person name="Kuroda M."/>
            <person name="Morikawa M."/>
            <person name="Ike M."/>
        </authorList>
    </citation>
    <scope>NUCLEOTIDE SEQUENCE [LARGE SCALE GENOMIC DNA]</scope>
    <source>
        <strain evidence="3">H3</strain>
    </source>
</reference>
<dbReference type="AlphaFoldDB" id="A0A3G9GPL1"/>
<gene>
    <name evidence="2" type="ORF">DLM_4561</name>
</gene>
<evidence type="ECO:0000259" key="1">
    <source>
        <dbReference type="Pfam" id="PF05050"/>
    </source>
</evidence>
<dbReference type="InterPro" id="IPR029063">
    <property type="entry name" value="SAM-dependent_MTases_sf"/>
</dbReference>
<accession>A0A3G9GPL1</accession>
<name>A0A3G9GPL1_9NEIS</name>
<sequence length="226" mass="25921">MHDGSDTDYYLKKGYQVVAIDANPALCQQAQQRFTSYLQQGRLTILNLAVSDIPGKQKFYIPQHHENLASLYLEWAQRETTDIQQVEVDSITLPALFARFGVPFYLKIDIEGADYQALKQLQQQPVLPRYISVEDCRFGFDYLAILHQLGYSAFKLQDQSIIPQLQDSELGMCFSPGCSGPLGEETTGEWLSYQQMLEKYSSEVRKPDGSRIASRDRWFDLHARHD</sequence>
<dbReference type="SUPFAM" id="SSF53335">
    <property type="entry name" value="S-adenosyl-L-methionine-dependent methyltransferases"/>
    <property type="match status" value="1"/>
</dbReference>
<dbReference type="NCBIfam" id="TIGR01444">
    <property type="entry name" value="fkbM_fam"/>
    <property type="match status" value="1"/>
</dbReference>
<keyword evidence="3" id="KW-1185">Reference proteome</keyword>
<evidence type="ECO:0000313" key="2">
    <source>
        <dbReference type="EMBL" id="BBF88109.1"/>
    </source>
</evidence>
<dbReference type="Proteomes" id="UP000198290">
    <property type="component" value="Chromosome"/>
</dbReference>
<protein>
    <recommendedName>
        <fullName evidence="1">Methyltransferase FkbM domain-containing protein</fullName>
    </recommendedName>
</protein>
<dbReference type="KEGG" id="amah:DLM_4561"/>
<reference evidence="2 3" key="2">
    <citation type="journal article" date="2017" name="Genome Announc.">
        <title>Draft genome sequence of Aquitalea magnusonii strain H3, a plant growth-promoting bacterium of duckweed Lemna minor.</title>
        <authorList>
            <person name="Ishizawa H."/>
            <person name="Kuroda M."/>
            <person name="Ike M."/>
        </authorList>
    </citation>
    <scope>NUCLEOTIDE SEQUENCE [LARGE SCALE GENOMIC DNA]</scope>
    <source>
        <strain evidence="2 3">H3</strain>
    </source>
</reference>
<dbReference type="EMBL" id="AP018823">
    <property type="protein sequence ID" value="BBF88109.1"/>
    <property type="molecule type" value="Genomic_DNA"/>
</dbReference>
<evidence type="ECO:0000313" key="3">
    <source>
        <dbReference type="Proteomes" id="UP000198290"/>
    </source>
</evidence>
<organism evidence="2 3">
    <name type="scientific">Aquitalea magnusonii</name>
    <dbReference type="NCBI Taxonomy" id="332411"/>
    <lineage>
        <taxon>Bacteria</taxon>
        <taxon>Pseudomonadati</taxon>
        <taxon>Pseudomonadota</taxon>
        <taxon>Betaproteobacteria</taxon>
        <taxon>Neisseriales</taxon>
        <taxon>Chromobacteriaceae</taxon>
        <taxon>Aquitalea</taxon>
    </lineage>
</organism>